<evidence type="ECO:0000256" key="2">
    <source>
        <dbReference type="ARBA" id="ARBA00022737"/>
    </source>
</evidence>
<dbReference type="CDD" id="cd23767">
    <property type="entry name" value="IQCD"/>
    <property type="match status" value="1"/>
</dbReference>
<dbReference type="InterPro" id="IPR001611">
    <property type="entry name" value="Leu-rich_rpt"/>
</dbReference>
<comment type="caution">
    <text evidence="5">The sequence shown here is derived from an EMBL/GenBank/DDBJ whole genome shotgun (WGS) entry which is preliminary data.</text>
</comment>
<dbReference type="SUPFAM" id="SSF52075">
    <property type="entry name" value="Outer arm dynein light chain 1"/>
    <property type="match status" value="1"/>
</dbReference>
<evidence type="ECO:0000313" key="6">
    <source>
        <dbReference type="Proteomes" id="UP000179807"/>
    </source>
</evidence>
<feature type="region of interest" description="Disordered" evidence="4">
    <location>
        <begin position="715"/>
        <end position="745"/>
    </location>
</feature>
<proteinExistence type="predicted"/>
<dbReference type="InterPro" id="IPR032675">
    <property type="entry name" value="LRR_dom_sf"/>
</dbReference>
<dbReference type="Gene3D" id="3.80.10.10">
    <property type="entry name" value="Ribonuclease Inhibitor"/>
    <property type="match status" value="1"/>
</dbReference>
<feature type="compositionally biased region" description="Basic and acidic residues" evidence="4">
    <location>
        <begin position="771"/>
        <end position="790"/>
    </location>
</feature>
<keyword evidence="6" id="KW-1185">Reference proteome</keyword>
<protein>
    <submittedName>
        <fullName evidence="5">IQ calmodulin-binding motif family protein</fullName>
    </submittedName>
</protein>
<dbReference type="Proteomes" id="UP000179807">
    <property type="component" value="Unassembled WGS sequence"/>
</dbReference>
<keyword evidence="1" id="KW-0433">Leucine-rich repeat</keyword>
<dbReference type="Pfam" id="PF13855">
    <property type="entry name" value="LRR_8"/>
    <property type="match status" value="1"/>
</dbReference>
<sequence length="1371" mass="158802">MGELLLTEEILYDAAEIPNKSIPINEIKYIGFSVQPFTNISLILKAPKLEIVILRVCSFKTFPEELFHLPNLKVLDLSGNAIQTLPDIENFNNLKELRSVNLGDNNIVYLAEVFKLSGAENLRQLILSGNICLSEPNSFASITKLFKKLTIFNDLILTSQHRAFLDDYANYSTGAVLPASKIDDFFFLYVRYLHAPSNERYVRRSNAEFFCLNRVIRKYSSAEKIQSVFRGYRIRKEFKKLRNAAMRIEAVVKLWYHKRLNAAIKIRSCFLYYSTRKKIRYIQAVRKVQSAWRTKLSRQFAMVEVFADINEEGKYSFIVGESQVDMINRFISERSIKPPPLQEVTKYKLVKKIKPVMVKLPGSPIIYYGTDKSSIVRFQRNHQIKPNFTIWCRHDHAALKSRKKVTRFGINWTNQCPFSSIPAIKGNYPKNTVNLKKYDALIKFTYENREDFASFITQIICSKLNITIYPERTIIFTASTITIQSASRMFIERLRHFREIKSIAIEKRALSCIRYSFKTMAIHRAVSHVVKVYQYYNSLPRQQSFYIPYHYYQSLISMKKLYNVDFGYSSDRSLVLDKSIIGFLPEIIPKGNIMFNLNDLSSLVSLGVISTKATNSMFSIQIPAKYIKRYRIMRITYANPEEARRRLALFAWMTYSFNIIMTENDVLEYCCANAIHSCWYGYSSRKRLAHILTQHGFSGKSLKVIRMIHNDERNNLKHSKPKYDQTNNQQNNQSGNPNGINKPKSLLFDPVESLHELRHDYRPWAGQLDYFKDQKRNERPSNPTKSRETTESSNNFDLSSSALNVGMVTADDFPQIATSKIDTRLIHKKSSVRQQSKYFNDYEYNDSQRASVLNSTPVSCTASNQNVLEQINNETDDQFNDHNEEHNKNTFGENEQEDQFDINEFTFAKPFKVDGVNSCFMDLSHLTNTLNLKPYVPDNIKKVKEQPKAKSSIHVSHSTLTMPNSKLDPMNISLADLMSKSNEVILDENNLPNPNLIEDNFLSSLDDEVSADPRLMAPFFTGSPKRKVRKIKPTDSLFSVVRHAIKPSLSLSTLLGKPKLELAISSREQKDKDNKKANESETTKIENRKQTAQRTENRLQDLVKVVFTKLVRLHHVGMIIRGNAIEDNTIENKRQVALLARQDLEKSRACTEMSKKIQITQAQQRASIEKAMLLETLSDQKNHSLKEKTKRIHQIKEEQKLARERFNRDRKFGQSFANMARKINQKAEIKNLNKSTAQNLFLTKSNVLSMRQSSLETKAANRELNSELEQQKRRLSMLDKIFLDRKRQKMETSKLKKLDEIYENKRKDKERRKLMKTMRASQPIYVPPTPLPQVQEDESVSAMKEIGQYLGDSMGLLESQLLVEMINRIIQ</sequence>
<evidence type="ECO:0000256" key="4">
    <source>
        <dbReference type="SAM" id="MobiDB-lite"/>
    </source>
</evidence>
<gene>
    <name evidence="5" type="ORF">TRFO_04283</name>
</gene>
<evidence type="ECO:0000256" key="3">
    <source>
        <dbReference type="SAM" id="Coils"/>
    </source>
</evidence>
<dbReference type="Pfam" id="PF00612">
    <property type="entry name" value="IQ"/>
    <property type="match status" value="1"/>
</dbReference>
<dbReference type="PANTHER" id="PTHR46652:SF3">
    <property type="entry name" value="LEUCINE-RICH REPEAT-CONTAINING PROTEIN 9"/>
    <property type="match status" value="1"/>
</dbReference>
<evidence type="ECO:0000313" key="5">
    <source>
        <dbReference type="EMBL" id="OHT10265.1"/>
    </source>
</evidence>
<dbReference type="InterPro" id="IPR003591">
    <property type="entry name" value="Leu-rich_rpt_typical-subtyp"/>
</dbReference>
<dbReference type="VEuPathDB" id="TrichDB:TRFO_04283"/>
<dbReference type="OrthoDB" id="2148418at2759"/>
<dbReference type="PANTHER" id="PTHR46652">
    <property type="entry name" value="LEUCINE-RICH REPEAT AND IQ DOMAIN-CONTAINING PROTEIN 1-RELATED"/>
    <property type="match status" value="1"/>
</dbReference>
<keyword evidence="2" id="KW-0677">Repeat</keyword>
<accession>A0A1J4KFS7</accession>
<feature type="compositionally biased region" description="Low complexity" evidence="4">
    <location>
        <begin position="725"/>
        <end position="741"/>
    </location>
</feature>
<organism evidence="5 6">
    <name type="scientific">Tritrichomonas foetus</name>
    <dbReference type="NCBI Taxonomy" id="1144522"/>
    <lineage>
        <taxon>Eukaryota</taxon>
        <taxon>Metamonada</taxon>
        <taxon>Parabasalia</taxon>
        <taxon>Tritrichomonadida</taxon>
        <taxon>Tritrichomonadidae</taxon>
        <taxon>Tritrichomonas</taxon>
    </lineage>
</organism>
<keyword evidence="3" id="KW-0175">Coiled coil</keyword>
<dbReference type="SMART" id="SM00015">
    <property type="entry name" value="IQ"/>
    <property type="match status" value="3"/>
</dbReference>
<dbReference type="SMART" id="SM00369">
    <property type="entry name" value="LRR_TYP"/>
    <property type="match status" value="2"/>
</dbReference>
<feature type="compositionally biased region" description="Basic and acidic residues" evidence="4">
    <location>
        <begin position="1067"/>
        <end position="1094"/>
    </location>
</feature>
<reference evidence="5" key="1">
    <citation type="submission" date="2016-10" db="EMBL/GenBank/DDBJ databases">
        <authorList>
            <person name="Benchimol M."/>
            <person name="Almeida L.G."/>
            <person name="Vasconcelos A.T."/>
            <person name="Perreira-Neves A."/>
            <person name="Rosa I.A."/>
            <person name="Tasca T."/>
            <person name="Bogo M.R."/>
            <person name="de Souza W."/>
        </authorList>
    </citation>
    <scope>NUCLEOTIDE SEQUENCE [LARGE SCALE GENOMIC DNA]</scope>
    <source>
        <strain evidence="5">K</strain>
    </source>
</reference>
<dbReference type="InterPro" id="IPR050836">
    <property type="entry name" value="SDS22/Internalin_LRR"/>
</dbReference>
<dbReference type="PROSITE" id="PS50096">
    <property type="entry name" value="IQ"/>
    <property type="match status" value="1"/>
</dbReference>
<feature type="region of interest" description="Disordered" evidence="4">
    <location>
        <begin position="771"/>
        <end position="798"/>
    </location>
</feature>
<dbReference type="EMBL" id="MLAK01000616">
    <property type="protein sequence ID" value="OHT10265.1"/>
    <property type="molecule type" value="Genomic_DNA"/>
</dbReference>
<dbReference type="PROSITE" id="PS51450">
    <property type="entry name" value="LRR"/>
    <property type="match status" value="1"/>
</dbReference>
<dbReference type="InterPro" id="IPR000048">
    <property type="entry name" value="IQ_motif_EF-hand-BS"/>
</dbReference>
<dbReference type="Gene3D" id="1.20.5.190">
    <property type="match status" value="1"/>
</dbReference>
<dbReference type="GeneID" id="94826504"/>
<feature type="region of interest" description="Disordered" evidence="4">
    <location>
        <begin position="1065"/>
        <end position="1094"/>
    </location>
</feature>
<evidence type="ECO:0000256" key="1">
    <source>
        <dbReference type="ARBA" id="ARBA00022614"/>
    </source>
</evidence>
<feature type="coiled-coil region" evidence="3">
    <location>
        <begin position="1254"/>
        <end position="1281"/>
    </location>
</feature>
<name>A0A1J4KFS7_9EUKA</name>
<dbReference type="RefSeq" id="XP_068363401.1">
    <property type="nucleotide sequence ID" value="XM_068491800.1"/>
</dbReference>